<feature type="non-terminal residue" evidence="3">
    <location>
        <position position="301"/>
    </location>
</feature>
<evidence type="ECO:0000256" key="1">
    <source>
        <dbReference type="SAM" id="MobiDB-lite"/>
    </source>
</evidence>
<dbReference type="RefSeq" id="WP_171203191.1">
    <property type="nucleotide sequence ID" value="NZ_JABEMA010000132.1"/>
</dbReference>
<keyword evidence="4" id="KW-1185">Reference proteome</keyword>
<proteinExistence type="predicted"/>
<reference evidence="3 4" key="1">
    <citation type="submission" date="2020-05" db="EMBL/GenBank/DDBJ databases">
        <title>MicrobeNet Type strains.</title>
        <authorList>
            <person name="Nicholson A.C."/>
        </authorList>
    </citation>
    <scope>NUCLEOTIDE SEQUENCE [LARGE SCALE GENOMIC DNA]</scope>
    <source>
        <strain evidence="3 4">JCM 14547</strain>
    </source>
</reference>
<keyword evidence="3" id="KW-0436">Ligase</keyword>
<dbReference type="InterPro" id="IPR052171">
    <property type="entry name" value="NHEJ_LigD"/>
</dbReference>
<comment type="caution">
    <text evidence="3">The sequence shown here is derived from an EMBL/GenBank/DDBJ whole genome shotgun (WGS) entry which is preliminary data.</text>
</comment>
<dbReference type="GO" id="GO:0016874">
    <property type="term" value="F:ligase activity"/>
    <property type="evidence" value="ECO:0007669"/>
    <property type="project" value="UniProtKB-KW"/>
</dbReference>
<accession>A0A849BPT4</accession>
<gene>
    <name evidence="3" type="ORF">HLB09_09765</name>
</gene>
<dbReference type="AlphaFoldDB" id="A0A849BPT4"/>
<evidence type="ECO:0000313" key="3">
    <source>
        <dbReference type="EMBL" id="NNH23373.1"/>
    </source>
</evidence>
<dbReference type="Gene3D" id="3.90.920.10">
    <property type="entry name" value="DNA primase, PRIM domain"/>
    <property type="match status" value="1"/>
</dbReference>
<evidence type="ECO:0000259" key="2">
    <source>
        <dbReference type="Pfam" id="PF21686"/>
    </source>
</evidence>
<dbReference type="PANTHER" id="PTHR42705:SF2">
    <property type="entry name" value="BIFUNCTIONAL NON-HOMOLOGOUS END JOINING PROTEIN LIGD"/>
    <property type="match status" value="1"/>
</dbReference>
<protein>
    <submittedName>
        <fullName evidence="3">ATP-dependent DNA ligase</fullName>
    </submittedName>
</protein>
<dbReference type="Proteomes" id="UP000555552">
    <property type="component" value="Unassembled WGS sequence"/>
</dbReference>
<dbReference type="PANTHER" id="PTHR42705">
    <property type="entry name" value="BIFUNCTIONAL NON-HOMOLOGOUS END JOINING PROTEIN LIGD"/>
    <property type="match status" value="1"/>
</dbReference>
<dbReference type="EMBL" id="JABEMA010000132">
    <property type="protein sequence ID" value="NNH23373.1"/>
    <property type="molecule type" value="Genomic_DNA"/>
</dbReference>
<sequence>MPRSPGPAEERHGVPLSSLDDELFDGAGATKRDLVDHVEAAADRLLPELAGRPLTVVRVRPGQRPFVQKNLPASAPPWVAVREVWSEASHRTVRYPLVEDVRTLVWLAGQRAVELHPTVLDGEGRASRLVLDLDPPEGAGADAVVAAARLVRAALDDAGLASAVKTSGAKGLHVVVPVRGLAVEDAAAATRALAARAERLGPEVATTAYLLADRGGRVFLDPTRAGGGTLACAWSPRVRPGTPVSWPLGWDDLDGWAPGHPSLHEAAALLVGRVAGEDPWRAALPDPQAVPATLVAEGRTI</sequence>
<evidence type="ECO:0000313" key="4">
    <source>
        <dbReference type="Proteomes" id="UP000555552"/>
    </source>
</evidence>
<dbReference type="InterPro" id="IPR014145">
    <property type="entry name" value="LigD_pol_dom"/>
</dbReference>
<feature type="region of interest" description="Disordered" evidence="1">
    <location>
        <begin position="1"/>
        <end position="22"/>
    </location>
</feature>
<organism evidence="3 4">
    <name type="scientific">Pseudokineococcus marinus</name>
    <dbReference type="NCBI Taxonomy" id="351215"/>
    <lineage>
        <taxon>Bacteria</taxon>
        <taxon>Bacillati</taxon>
        <taxon>Actinomycetota</taxon>
        <taxon>Actinomycetes</taxon>
        <taxon>Kineosporiales</taxon>
        <taxon>Kineosporiaceae</taxon>
        <taxon>Pseudokineococcus</taxon>
    </lineage>
</organism>
<feature type="domain" description="DNA ligase D polymerase" evidence="2">
    <location>
        <begin position="30"/>
        <end position="262"/>
    </location>
</feature>
<name>A0A849BPT4_9ACTN</name>
<dbReference type="Pfam" id="PF21686">
    <property type="entry name" value="LigD_Prim-Pol"/>
    <property type="match status" value="1"/>
</dbReference>